<gene>
    <name evidence="6" type="ORF">IEQ34_016711</name>
</gene>
<proteinExistence type="predicted"/>
<accession>A0AAV7GH49</accession>
<evidence type="ECO:0000313" key="6">
    <source>
        <dbReference type="EMBL" id="KAH0454787.1"/>
    </source>
</evidence>
<evidence type="ECO:0000259" key="5">
    <source>
        <dbReference type="Pfam" id="PF01094"/>
    </source>
</evidence>
<dbReference type="Gene3D" id="3.40.50.2300">
    <property type="match status" value="1"/>
</dbReference>
<dbReference type="InterPro" id="IPR028082">
    <property type="entry name" value="Peripla_BP_I"/>
</dbReference>
<comment type="subcellular location">
    <subcellularLocation>
        <location evidence="1">Membrane</location>
    </subcellularLocation>
</comment>
<reference evidence="6 7" key="1">
    <citation type="journal article" date="2021" name="Hortic Res">
        <title>Chromosome-scale assembly of the Dendrobium chrysotoxum genome enhances the understanding of orchid evolution.</title>
        <authorList>
            <person name="Zhang Y."/>
            <person name="Zhang G.Q."/>
            <person name="Zhang D."/>
            <person name="Liu X.D."/>
            <person name="Xu X.Y."/>
            <person name="Sun W.H."/>
            <person name="Yu X."/>
            <person name="Zhu X."/>
            <person name="Wang Z.W."/>
            <person name="Zhao X."/>
            <person name="Zhong W.Y."/>
            <person name="Chen H."/>
            <person name="Yin W.L."/>
            <person name="Huang T."/>
            <person name="Niu S.C."/>
            <person name="Liu Z.J."/>
        </authorList>
    </citation>
    <scope>NUCLEOTIDE SEQUENCE [LARGE SCALE GENOMIC DNA]</scope>
    <source>
        <strain evidence="6">Lindl</strain>
    </source>
</reference>
<feature type="domain" description="Receptor ligand binding region" evidence="5">
    <location>
        <begin position="90"/>
        <end position="140"/>
    </location>
</feature>
<comment type="caution">
    <text evidence="6">The sequence shown here is derived from an EMBL/GenBank/DDBJ whole genome shotgun (WGS) entry which is preliminary data.</text>
</comment>
<keyword evidence="2" id="KW-0812">Transmembrane</keyword>
<protein>
    <recommendedName>
        <fullName evidence="5">Receptor ligand binding region domain-containing protein</fullName>
    </recommendedName>
</protein>
<evidence type="ECO:0000313" key="7">
    <source>
        <dbReference type="Proteomes" id="UP000775213"/>
    </source>
</evidence>
<sequence length="148" mass="16558">MHRLADLLLTSPDDGLSFRNHLIPRFPSDRIPSLRRRMGLALHFNLRSVLGSLRCLLSDKCDQMPVVAMLPKIPPTAASTAVWRRGERREAYDFIINAQVRALIGPQSSGASKFVAELGSKFQMPTIPFTTTSPSLSFQEFHISLPQQ</sequence>
<keyword evidence="4" id="KW-0472">Membrane</keyword>
<dbReference type="GO" id="GO:0016020">
    <property type="term" value="C:membrane"/>
    <property type="evidence" value="ECO:0007669"/>
    <property type="project" value="UniProtKB-SubCell"/>
</dbReference>
<dbReference type="Pfam" id="PF01094">
    <property type="entry name" value="ANF_receptor"/>
    <property type="match status" value="1"/>
</dbReference>
<dbReference type="Proteomes" id="UP000775213">
    <property type="component" value="Unassembled WGS sequence"/>
</dbReference>
<name>A0AAV7GH49_DENCH</name>
<organism evidence="6 7">
    <name type="scientific">Dendrobium chrysotoxum</name>
    <name type="common">Orchid</name>
    <dbReference type="NCBI Taxonomy" id="161865"/>
    <lineage>
        <taxon>Eukaryota</taxon>
        <taxon>Viridiplantae</taxon>
        <taxon>Streptophyta</taxon>
        <taxon>Embryophyta</taxon>
        <taxon>Tracheophyta</taxon>
        <taxon>Spermatophyta</taxon>
        <taxon>Magnoliopsida</taxon>
        <taxon>Liliopsida</taxon>
        <taxon>Asparagales</taxon>
        <taxon>Orchidaceae</taxon>
        <taxon>Epidendroideae</taxon>
        <taxon>Malaxideae</taxon>
        <taxon>Dendrobiinae</taxon>
        <taxon>Dendrobium</taxon>
    </lineage>
</organism>
<keyword evidence="7" id="KW-1185">Reference proteome</keyword>
<dbReference type="AlphaFoldDB" id="A0AAV7GH49"/>
<dbReference type="SUPFAM" id="SSF53822">
    <property type="entry name" value="Periplasmic binding protein-like I"/>
    <property type="match status" value="1"/>
</dbReference>
<evidence type="ECO:0000256" key="3">
    <source>
        <dbReference type="ARBA" id="ARBA00022989"/>
    </source>
</evidence>
<evidence type="ECO:0000256" key="2">
    <source>
        <dbReference type="ARBA" id="ARBA00022692"/>
    </source>
</evidence>
<dbReference type="EMBL" id="JAGFBR010000015">
    <property type="protein sequence ID" value="KAH0454787.1"/>
    <property type="molecule type" value="Genomic_DNA"/>
</dbReference>
<evidence type="ECO:0000256" key="1">
    <source>
        <dbReference type="ARBA" id="ARBA00004370"/>
    </source>
</evidence>
<dbReference type="InterPro" id="IPR001828">
    <property type="entry name" value="ANF_lig-bd_rcpt"/>
</dbReference>
<keyword evidence="3" id="KW-1133">Transmembrane helix</keyword>
<evidence type="ECO:0000256" key="4">
    <source>
        <dbReference type="ARBA" id="ARBA00023136"/>
    </source>
</evidence>